<keyword evidence="1" id="KW-1133">Transmembrane helix</keyword>
<dbReference type="HOGENOM" id="CLU_1584470_0_0_3"/>
<accession>B0CBM0</accession>
<dbReference type="OrthoDB" id="572163at2"/>
<feature type="transmembrane region" description="Helical" evidence="1">
    <location>
        <begin position="12"/>
        <end position="30"/>
    </location>
</feature>
<dbReference type="RefSeq" id="WP_012164479.1">
    <property type="nucleotide sequence ID" value="NC_009925.1"/>
</dbReference>
<dbReference type="Proteomes" id="UP000000268">
    <property type="component" value="Chromosome"/>
</dbReference>
<keyword evidence="3" id="KW-1185">Reference proteome</keyword>
<organism evidence="2 3">
    <name type="scientific">Acaryochloris marina (strain MBIC 11017)</name>
    <dbReference type="NCBI Taxonomy" id="329726"/>
    <lineage>
        <taxon>Bacteria</taxon>
        <taxon>Bacillati</taxon>
        <taxon>Cyanobacteriota</taxon>
        <taxon>Cyanophyceae</taxon>
        <taxon>Acaryochloridales</taxon>
        <taxon>Acaryochloridaceae</taxon>
        <taxon>Acaryochloris</taxon>
    </lineage>
</organism>
<dbReference type="AlphaFoldDB" id="B0CBM0"/>
<evidence type="ECO:0000313" key="3">
    <source>
        <dbReference type="Proteomes" id="UP000000268"/>
    </source>
</evidence>
<keyword evidence="1" id="KW-0812">Transmembrane</keyword>
<proteinExistence type="predicted"/>
<gene>
    <name evidence="2" type="ordered locus">AM1_4157</name>
</gene>
<dbReference type="eggNOG" id="ENOG5032U42">
    <property type="taxonomic scope" value="Bacteria"/>
</dbReference>
<sequence length="172" mass="19230">MVISRRQVHLYSFVILAIVLPLCFVAGLVWRPTFAPVDASADALFQRAGFAPYSSWENQESKRKPTLLQQENIQLQIETLFAQASNDVFLKIQPQSDLQLPDVLVYWQPGTPPEQLSETSILLGALSGVSNRQFLIPEAMQGQPGHLLLFSQATKEIISAFPLDPDLTQPER</sequence>
<protein>
    <submittedName>
        <fullName evidence="2">Uncharacterized protein</fullName>
    </submittedName>
</protein>
<evidence type="ECO:0000256" key="1">
    <source>
        <dbReference type="SAM" id="Phobius"/>
    </source>
</evidence>
<name>B0CBM0_ACAM1</name>
<dbReference type="STRING" id="329726.AM1_4157"/>
<keyword evidence="1" id="KW-0472">Membrane</keyword>
<dbReference type="KEGG" id="amr:AM1_4157"/>
<dbReference type="EMBL" id="CP000828">
    <property type="protein sequence ID" value="ABW29138.1"/>
    <property type="molecule type" value="Genomic_DNA"/>
</dbReference>
<reference evidence="2 3" key="1">
    <citation type="journal article" date="2008" name="Proc. Natl. Acad. Sci. U.S.A.">
        <title>Niche adaptation and genome expansion in the chlorophyll d-producing cyanobacterium Acaryochloris marina.</title>
        <authorList>
            <person name="Swingley W.D."/>
            <person name="Chen M."/>
            <person name="Cheung P.C."/>
            <person name="Conrad A.L."/>
            <person name="Dejesa L.C."/>
            <person name="Hao J."/>
            <person name="Honchak B.M."/>
            <person name="Karbach L.E."/>
            <person name="Kurdoglu A."/>
            <person name="Lahiri S."/>
            <person name="Mastrian S.D."/>
            <person name="Miyashita H."/>
            <person name="Page L."/>
            <person name="Ramakrishna P."/>
            <person name="Satoh S."/>
            <person name="Sattley W.M."/>
            <person name="Shimada Y."/>
            <person name="Taylor H.L."/>
            <person name="Tomo T."/>
            <person name="Tsuchiya T."/>
            <person name="Wang Z.T."/>
            <person name="Raymond J."/>
            <person name="Mimuro M."/>
            <person name="Blankenship R.E."/>
            <person name="Touchman J.W."/>
        </authorList>
    </citation>
    <scope>NUCLEOTIDE SEQUENCE [LARGE SCALE GENOMIC DNA]</scope>
    <source>
        <strain evidence="3">MBIC 11017</strain>
    </source>
</reference>
<evidence type="ECO:0000313" key="2">
    <source>
        <dbReference type="EMBL" id="ABW29138.1"/>
    </source>
</evidence>